<sequence length="63" mass="6654">MQNPTAPPRPRSAPTSPRGKGSSKPKQTLPLYVTLTGNDGNMSDEEATHGDPPNSPPVNSIRC</sequence>
<feature type="region of interest" description="Disordered" evidence="1">
    <location>
        <begin position="1"/>
        <end position="63"/>
    </location>
</feature>
<dbReference type="EMBL" id="JAIWYP010000004">
    <property type="protein sequence ID" value="KAH3833070.1"/>
    <property type="molecule type" value="Genomic_DNA"/>
</dbReference>
<accession>A0A9D4QJP3</accession>
<dbReference type="Proteomes" id="UP000828390">
    <property type="component" value="Unassembled WGS sequence"/>
</dbReference>
<protein>
    <submittedName>
        <fullName evidence="2">Uncharacterized protein</fullName>
    </submittedName>
</protein>
<reference evidence="2" key="2">
    <citation type="submission" date="2020-11" db="EMBL/GenBank/DDBJ databases">
        <authorList>
            <person name="McCartney M.A."/>
            <person name="Auch B."/>
            <person name="Kono T."/>
            <person name="Mallez S."/>
            <person name="Becker A."/>
            <person name="Gohl D.M."/>
            <person name="Silverstein K.A.T."/>
            <person name="Koren S."/>
            <person name="Bechman K.B."/>
            <person name="Herman A."/>
            <person name="Abrahante J.E."/>
            <person name="Garbe J."/>
        </authorList>
    </citation>
    <scope>NUCLEOTIDE SEQUENCE</scope>
    <source>
        <strain evidence="2">Duluth1</strain>
        <tissue evidence="2">Whole animal</tissue>
    </source>
</reference>
<organism evidence="2 3">
    <name type="scientific">Dreissena polymorpha</name>
    <name type="common">Zebra mussel</name>
    <name type="synonym">Mytilus polymorpha</name>
    <dbReference type="NCBI Taxonomy" id="45954"/>
    <lineage>
        <taxon>Eukaryota</taxon>
        <taxon>Metazoa</taxon>
        <taxon>Spiralia</taxon>
        <taxon>Lophotrochozoa</taxon>
        <taxon>Mollusca</taxon>
        <taxon>Bivalvia</taxon>
        <taxon>Autobranchia</taxon>
        <taxon>Heteroconchia</taxon>
        <taxon>Euheterodonta</taxon>
        <taxon>Imparidentia</taxon>
        <taxon>Neoheterodontei</taxon>
        <taxon>Myida</taxon>
        <taxon>Dreissenoidea</taxon>
        <taxon>Dreissenidae</taxon>
        <taxon>Dreissena</taxon>
    </lineage>
</organism>
<dbReference type="AlphaFoldDB" id="A0A9D4QJP3"/>
<evidence type="ECO:0000313" key="2">
    <source>
        <dbReference type="EMBL" id="KAH3833070.1"/>
    </source>
</evidence>
<keyword evidence="3" id="KW-1185">Reference proteome</keyword>
<reference evidence="2" key="1">
    <citation type="journal article" date="2019" name="bioRxiv">
        <title>The Genome of the Zebra Mussel, Dreissena polymorpha: A Resource for Invasive Species Research.</title>
        <authorList>
            <person name="McCartney M.A."/>
            <person name="Auch B."/>
            <person name="Kono T."/>
            <person name="Mallez S."/>
            <person name="Zhang Y."/>
            <person name="Obille A."/>
            <person name="Becker A."/>
            <person name="Abrahante J.E."/>
            <person name="Garbe J."/>
            <person name="Badalamenti J.P."/>
            <person name="Herman A."/>
            <person name="Mangelson H."/>
            <person name="Liachko I."/>
            <person name="Sullivan S."/>
            <person name="Sone E.D."/>
            <person name="Koren S."/>
            <person name="Silverstein K.A.T."/>
            <person name="Beckman K.B."/>
            <person name="Gohl D.M."/>
        </authorList>
    </citation>
    <scope>NUCLEOTIDE SEQUENCE</scope>
    <source>
        <strain evidence="2">Duluth1</strain>
        <tissue evidence="2">Whole animal</tissue>
    </source>
</reference>
<evidence type="ECO:0000313" key="3">
    <source>
        <dbReference type="Proteomes" id="UP000828390"/>
    </source>
</evidence>
<evidence type="ECO:0000256" key="1">
    <source>
        <dbReference type="SAM" id="MobiDB-lite"/>
    </source>
</evidence>
<gene>
    <name evidence="2" type="ORF">DPMN_106371</name>
</gene>
<feature type="compositionally biased region" description="Pro residues" evidence="1">
    <location>
        <begin position="1"/>
        <end position="11"/>
    </location>
</feature>
<proteinExistence type="predicted"/>
<name>A0A9D4QJP3_DREPO</name>
<comment type="caution">
    <text evidence="2">The sequence shown here is derived from an EMBL/GenBank/DDBJ whole genome shotgun (WGS) entry which is preliminary data.</text>
</comment>